<evidence type="ECO:0000256" key="2">
    <source>
        <dbReference type="ARBA" id="ARBA00022692"/>
    </source>
</evidence>
<feature type="transmembrane region" description="Helical" evidence="5">
    <location>
        <begin position="490"/>
        <end position="518"/>
    </location>
</feature>
<keyword evidence="3 5" id="KW-1133">Transmembrane helix</keyword>
<dbReference type="InterPro" id="IPR001902">
    <property type="entry name" value="SLC26A/SulP_fam"/>
</dbReference>
<feature type="domain" description="SLC26A/SulP transporter" evidence="6">
    <location>
        <begin position="79"/>
        <end position="491"/>
    </location>
</feature>
<protein>
    <submittedName>
        <fullName evidence="7">SFRICE_013048</fullName>
    </submittedName>
</protein>
<dbReference type="InterPro" id="IPR011547">
    <property type="entry name" value="SLC26A/SulP_dom"/>
</dbReference>
<feature type="transmembrane region" description="Helical" evidence="5">
    <location>
        <begin position="423"/>
        <end position="443"/>
    </location>
</feature>
<dbReference type="PANTHER" id="PTHR11814">
    <property type="entry name" value="SULFATE TRANSPORTER"/>
    <property type="match status" value="1"/>
</dbReference>
<dbReference type="PROSITE" id="PS01130">
    <property type="entry name" value="SLC26A"/>
    <property type="match status" value="1"/>
</dbReference>
<accession>A0A2H1WIT1</accession>
<dbReference type="Pfam" id="PF00916">
    <property type="entry name" value="Sulfate_transp"/>
    <property type="match status" value="1"/>
</dbReference>
<sequence length="547" mass="58381">MPRLSHTSSVVGLQWKLMASTRDTNGTYNGELPHKESGGGGWRRDAARRARACCSTKTLLRRLPILQWLPKYTPRNGLADIIAGITVGLTVIPQAIAYAGVAGLPPQYGLYSSFMACFVYTVFGSVKDSAIGPTAIAAILTRENLHGLGPEFAVLLAFLSGCVELLMGILQLGFLIDFISGPVSVGFTSAAAIIIATTQVKDILGLSFPGGKFLQYSGVSKGGDMLQVWTGLYEHIGETRLWDSVLGISCIIVLLLLRKVKDIKVNPKPDPECGDAGSDTSQSRARRAAAHALWFLSTTRNILVVLVCAALAYYFDTQRKAPFVLTGEVKPGLPELSAPPFSATVGNHTYTFSEMASTLGSAIFVVPLLSILENIALAKVFSEGKYVDATQEMVALGVCNMVSSLVHSMPVSGALSRGAVNHASGVATTAGGLYTGALVLLSLQYFTPYFYYIPKASLAAVIIAAVVFMMELHVFKPIWRTKKLDLIPAVVTFVTCLMLRLELGIVIGIAVNLVFLLYASARPSVKVTTAVVSTSAGVQCVTGEWCV</sequence>
<feature type="transmembrane region" description="Helical" evidence="5">
    <location>
        <begin position="359"/>
        <end position="381"/>
    </location>
</feature>
<keyword evidence="4 5" id="KW-0472">Membrane</keyword>
<dbReference type="EMBL" id="ODYU01008954">
    <property type="protein sequence ID" value="SOQ52983.1"/>
    <property type="molecule type" value="Genomic_DNA"/>
</dbReference>
<reference evidence="7" key="1">
    <citation type="submission" date="2016-07" db="EMBL/GenBank/DDBJ databases">
        <authorList>
            <person name="Bretaudeau A."/>
        </authorList>
    </citation>
    <scope>NUCLEOTIDE SEQUENCE</scope>
    <source>
        <strain evidence="7">Rice</strain>
        <tissue evidence="7">Whole body</tissue>
    </source>
</reference>
<dbReference type="GO" id="GO:0008271">
    <property type="term" value="F:secondary active sulfate transmembrane transporter activity"/>
    <property type="evidence" value="ECO:0007669"/>
    <property type="project" value="InterPro"/>
</dbReference>
<evidence type="ECO:0000256" key="1">
    <source>
        <dbReference type="ARBA" id="ARBA00004141"/>
    </source>
</evidence>
<dbReference type="OrthoDB" id="288203at2759"/>
<evidence type="ECO:0000313" key="7">
    <source>
        <dbReference type="EMBL" id="SOQ52983.1"/>
    </source>
</evidence>
<gene>
    <name evidence="7" type="ORF">SFRICE_013048</name>
</gene>
<evidence type="ECO:0000259" key="6">
    <source>
        <dbReference type="Pfam" id="PF00916"/>
    </source>
</evidence>
<evidence type="ECO:0000256" key="5">
    <source>
        <dbReference type="SAM" id="Phobius"/>
    </source>
</evidence>
<dbReference type="AlphaFoldDB" id="A0A2H1WIT1"/>
<keyword evidence="2 5" id="KW-0812">Transmembrane</keyword>
<feature type="transmembrane region" description="Helical" evidence="5">
    <location>
        <begin position="450"/>
        <end position="470"/>
    </location>
</feature>
<organism evidence="7">
    <name type="scientific">Spodoptera frugiperda</name>
    <name type="common">Fall armyworm</name>
    <dbReference type="NCBI Taxonomy" id="7108"/>
    <lineage>
        <taxon>Eukaryota</taxon>
        <taxon>Metazoa</taxon>
        <taxon>Ecdysozoa</taxon>
        <taxon>Arthropoda</taxon>
        <taxon>Hexapoda</taxon>
        <taxon>Insecta</taxon>
        <taxon>Pterygota</taxon>
        <taxon>Neoptera</taxon>
        <taxon>Endopterygota</taxon>
        <taxon>Lepidoptera</taxon>
        <taxon>Glossata</taxon>
        <taxon>Ditrysia</taxon>
        <taxon>Noctuoidea</taxon>
        <taxon>Noctuidae</taxon>
        <taxon>Amphipyrinae</taxon>
        <taxon>Spodoptera</taxon>
    </lineage>
</organism>
<proteinExistence type="predicted"/>
<dbReference type="GO" id="GO:0016020">
    <property type="term" value="C:membrane"/>
    <property type="evidence" value="ECO:0007669"/>
    <property type="project" value="UniProtKB-SubCell"/>
</dbReference>
<feature type="transmembrane region" description="Helical" evidence="5">
    <location>
        <begin position="113"/>
        <end position="140"/>
    </location>
</feature>
<feature type="transmembrane region" description="Helical" evidence="5">
    <location>
        <begin position="292"/>
        <end position="315"/>
    </location>
</feature>
<feature type="transmembrane region" description="Helical" evidence="5">
    <location>
        <begin position="152"/>
        <end position="176"/>
    </location>
</feature>
<comment type="subcellular location">
    <subcellularLocation>
        <location evidence="1">Membrane</location>
        <topology evidence="1">Multi-pass membrane protein</topology>
    </subcellularLocation>
</comment>
<name>A0A2H1WIT1_SPOFR</name>
<dbReference type="InterPro" id="IPR018045">
    <property type="entry name" value="S04_transporter_CS"/>
</dbReference>
<evidence type="ECO:0000256" key="3">
    <source>
        <dbReference type="ARBA" id="ARBA00022989"/>
    </source>
</evidence>
<feature type="transmembrane region" description="Helical" evidence="5">
    <location>
        <begin position="81"/>
        <end position="101"/>
    </location>
</feature>
<evidence type="ECO:0000256" key="4">
    <source>
        <dbReference type="ARBA" id="ARBA00023136"/>
    </source>
</evidence>